<dbReference type="InterPro" id="IPR006059">
    <property type="entry name" value="SBP"/>
</dbReference>
<dbReference type="EMBL" id="JAVREL010000019">
    <property type="protein sequence ID" value="MDT0346191.1"/>
    <property type="molecule type" value="Genomic_DNA"/>
</dbReference>
<proteinExistence type="predicted"/>
<dbReference type="InterPro" id="IPR006311">
    <property type="entry name" value="TAT_signal"/>
</dbReference>
<dbReference type="PANTHER" id="PTHR43649:SF12">
    <property type="entry name" value="DIACETYLCHITOBIOSE BINDING PROTEIN DASA"/>
    <property type="match status" value="1"/>
</dbReference>
<dbReference type="Gene3D" id="3.40.190.10">
    <property type="entry name" value="Periplasmic binding protein-like II"/>
    <property type="match status" value="2"/>
</dbReference>
<gene>
    <name evidence="2" type="ORF">RM590_26920</name>
</gene>
<protein>
    <submittedName>
        <fullName evidence="2">Extracellular solute-binding protein</fullName>
    </submittedName>
</protein>
<sequence>MLALDGSPQTRRSFLMSAGILTAGAIAGCAPPGTTGGNSSSPASAPDPVGPGPVDGSLSFAHWRAEDKEVFDDLVQRFEERNPGSAVRQDVLSSGSYLTTALQRIRSGNVGDVFAAFVGAQFQDMTNAGLFTDLSSQTFLSRVDTSALDLSTDDAGRRLGLPYQHIFHMPLANMDLLERAGVSEQPRDWDGFLGLCEALLGLGVVPIAWPGGEPANAGQLLKSMVMNNAPWPDMFARIEAGTATATDDWFIRTLEQFVELRPYVQPQALGATVEPLQQSFARGDAGMLATGSFHIGAVRQAGAEFPIDLIAPITVSRKDVKYVGVHNQSFVVGVRSDTAELDTALKFVEFLTEPEVAKTYADGTVQHSCVTGIEYDNPDLRTTAHWLTAETMLAPHVPVRNLEIRRVLDNASIEVLGGADPEQAAEQAQHLIEQQR</sequence>
<evidence type="ECO:0000313" key="3">
    <source>
        <dbReference type="Proteomes" id="UP001183246"/>
    </source>
</evidence>
<evidence type="ECO:0000256" key="1">
    <source>
        <dbReference type="SAM" id="MobiDB-lite"/>
    </source>
</evidence>
<keyword evidence="3" id="KW-1185">Reference proteome</keyword>
<feature type="region of interest" description="Disordered" evidence="1">
    <location>
        <begin position="32"/>
        <end position="57"/>
    </location>
</feature>
<comment type="caution">
    <text evidence="2">The sequence shown here is derived from an EMBL/GenBank/DDBJ whole genome shotgun (WGS) entry which is preliminary data.</text>
</comment>
<name>A0ABU2MX12_9ACTN</name>
<dbReference type="Proteomes" id="UP001183246">
    <property type="component" value="Unassembled WGS sequence"/>
</dbReference>
<organism evidence="2 3">
    <name type="scientific">Streptomyces litchfieldiae</name>
    <dbReference type="NCBI Taxonomy" id="3075543"/>
    <lineage>
        <taxon>Bacteria</taxon>
        <taxon>Bacillati</taxon>
        <taxon>Actinomycetota</taxon>
        <taxon>Actinomycetes</taxon>
        <taxon>Kitasatosporales</taxon>
        <taxon>Streptomycetaceae</taxon>
        <taxon>Streptomyces</taxon>
    </lineage>
</organism>
<dbReference type="InterPro" id="IPR050490">
    <property type="entry name" value="Bact_solute-bd_prot1"/>
</dbReference>
<dbReference type="RefSeq" id="WP_311707317.1">
    <property type="nucleotide sequence ID" value="NZ_JAVREL010000019.1"/>
</dbReference>
<dbReference type="SUPFAM" id="SSF53850">
    <property type="entry name" value="Periplasmic binding protein-like II"/>
    <property type="match status" value="1"/>
</dbReference>
<dbReference type="PROSITE" id="PS51318">
    <property type="entry name" value="TAT"/>
    <property type="match status" value="1"/>
</dbReference>
<accession>A0ABU2MX12</accession>
<dbReference type="Pfam" id="PF01547">
    <property type="entry name" value="SBP_bac_1"/>
    <property type="match status" value="1"/>
</dbReference>
<evidence type="ECO:0000313" key="2">
    <source>
        <dbReference type="EMBL" id="MDT0346191.1"/>
    </source>
</evidence>
<reference evidence="3" key="1">
    <citation type="submission" date="2023-07" db="EMBL/GenBank/DDBJ databases">
        <title>30 novel species of actinomycetes from the DSMZ collection.</title>
        <authorList>
            <person name="Nouioui I."/>
        </authorList>
    </citation>
    <scope>NUCLEOTIDE SEQUENCE [LARGE SCALE GENOMIC DNA]</scope>
    <source>
        <strain evidence="3">DSM 44938</strain>
    </source>
</reference>
<dbReference type="PANTHER" id="PTHR43649">
    <property type="entry name" value="ARABINOSE-BINDING PROTEIN-RELATED"/>
    <property type="match status" value="1"/>
</dbReference>